<dbReference type="GO" id="GO:0008270">
    <property type="term" value="F:zinc ion binding"/>
    <property type="evidence" value="ECO:0007669"/>
    <property type="project" value="UniProtKB-KW"/>
</dbReference>
<feature type="compositionally biased region" description="Pro residues" evidence="2">
    <location>
        <begin position="661"/>
        <end position="678"/>
    </location>
</feature>
<evidence type="ECO:0000313" key="5">
    <source>
        <dbReference type="EMBL" id="CAE4569686.1"/>
    </source>
</evidence>
<evidence type="ECO:0000259" key="3">
    <source>
        <dbReference type="PROSITE" id="PS50089"/>
    </source>
</evidence>
<proteinExistence type="predicted"/>
<feature type="region of interest" description="Disordered" evidence="2">
    <location>
        <begin position="33"/>
        <end position="57"/>
    </location>
</feature>
<dbReference type="EMBL" id="HBNR01014372">
    <property type="protein sequence ID" value="CAE4569686.1"/>
    <property type="molecule type" value="Transcribed_RNA"/>
</dbReference>
<dbReference type="EMBL" id="HBNR01014371">
    <property type="protein sequence ID" value="CAE4569685.1"/>
    <property type="molecule type" value="Transcribed_RNA"/>
</dbReference>
<organism evidence="5">
    <name type="scientific">Alexandrium monilatum</name>
    <dbReference type="NCBI Taxonomy" id="311494"/>
    <lineage>
        <taxon>Eukaryota</taxon>
        <taxon>Sar</taxon>
        <taxon>Alveolata</taxon>
        <taxon>Dinophyceae</taxon>
        <taxon>Gonyaulacales</taxon>
        <taxon>Pyrocystaceae</taxon>
        <taxon>Alexandrium</taxon>
    </lineage>
</organism>
<dbReference type="AlphaFoldDB" id="A0A6T0UT40"/>
<accession>A0A6T0UT40</accession>
<dbReference type="SUPFAM" id="SSF57850">
    <property type="entry name" value="RING/U-box"/>
    <property type="match status" value="1"/>
</dbReference>
<feature type="region of interest" description="Disordered" evidence="2">
    <location>
        <begin position="348"/>
        <end position="375"/>
    </location>
</feature>
<feature type="compositionally biased region" description="Polar residues" evidence="2">
    <location>
        <begin position="572"/>
        <end position="584"/>
    </location>
</feature>
<feature type="region of interest" description="Disordered" evidence="2">
    <location>
        <begin position="623"/>
        <end position="696"/>
    </location>
</feature>
<reference evidence="5" key="1">
    <citation type="submission" date="2021-01" db="EMBL/GenBank/DDBJ databases">
        <authorList>
            <person name="Corre E."/>
            <person name="Pelletier E."/>
            <person name="Niang G."/>
            <person name="Scheremetjew M."/>
            <person name="Finn R."/>
            <person name="Kale V."/>
            <person name="Holt S."/>
            <person name="Cochrane G."/>
            <person name="Meng A."/>
            <person name="Brown T."/>
            <person name="Cohen L."/>
        </authorList>
    </citation>
    <scope>NUCLEOTIDE SEQUENCE</scope>
    <source>
        <strain evidence="5">CCMP3105</strain>
    </source>
</reference>
<evidence type="ECO:0000256" key="2">
    <source>
        <dbReference type="SAM" id="MobiDB-lite"/>
    </source>
</evidence>
<feature type="compositionally biased region" description="Low complexity" evidence="2">
    <location>
        <begin position="71"/>
        <end position="83"/>
    </location>
</feature>
<feature type="domain" description="RING-type" evidence="3">
    <location>
        <begin position="222"/>
        <end position="278"/>
    </location>
</feature>
<dbReference type="PROSITE" id="PS50089">
    <property type="entry name" value="ZF_RING_2"/>
    <property type="match status" value="1"/>
</dbReference>
<protein>
    <recommendedName>
        <fullName evidence="3">RING-type domain-containing protein</fullName>
    </recommendedName>
</protein>
<evidence type="ECO:0000313" key="4">
    <source>
        <dbReference type="EMBL" id="CAE4569685.1"/>
    </source>
</evidence>
<gene>
    <name evidence="4" type="ORF">AMON00008_LOCUS9304</name>
    <name evidence="5" type="ORF">AMON00008_LOCUS9305</name>
</gene>
<name>A0A6T0UT40_9DINO</name>
<feature type="region of interest" description="Disordered" evidence="2">
    <location>
        <begin position="571"/>
        <end position="605"/>
    </location>
</feature>
<feature type="compositionally biased region" description="Low complexity" evidence="2">
    <location>
        <begin position="44"/>
        <end position="57"/>
    </location>
</feature>
<keyword evidence="1" id="KW-0863">Zinc-finger</keyword>
<dbReference type="SMART" id="SM00184">
    <property type="entry name" value="RING"/>
    <property type="match status" value="1"/>
</dbReference>
<feature type="region of interest" description="Disordered" evidence="2">
    <location>
        <begin position="396"/>
        <end position="432"/>
    </location>
</feature>
<dbReference type="Gene3D" id="3.30.40.10">
    <property type="entry name" value="Zinc/RING finger domain, C3HC4 (zinc finger)"/>
    <property type="match status" value="1"/>
</dbReference>
<keyword evidence="1" id="KW-0479">Metal-binding</keyword>
<keyword evidence="1" id="KW-0862">Zinc</keyword>
<dbReference type="CDD" id="cd16449">
    <property type="entry name" value="RING-HC"/>
    <property type="match status" value="1"/>
</dbReference>
<dbReference type="InterPro" id="IPR013083">
    <property type="entry name" value="Znf_RING/FYVE/PHD"/>
</dbReference>
<dbReference type="InterPro" id="IPR001841">
    <property type="entry name" value="Znf_RING"/>
</dbReference>
<feature type="region of interest" description="Disordered" evidence="2">
    <location>
        <begin position="71"/>
        <end position="108"/>
    </location>
</feature>
<feature type="compositionally biased region" description="Low complexity" evidence="2">
    <location>
        <begin position="398"/>
        <end position="415"/>
    </location>
</feature>
<sequence>MAGHGGGEPSRQERKAGFCQCWAGLARVRNPSLADASGAGGGCEAKAAAPPDQNGSASAVAVAVNGVPLAGGAASAAPPSESPGRPDSSTAGTAELAPARSEGAPSARERAQRWLARACLRELLARARAKQETSEQRVQRRALVLEGRLGPAFQSPGPRRGGGAAEVIGRRGGAGGGTSAKQAQVIPAMVLPRWESMENYILSNLDVAKLRMRAGQPAALTCLICERAAGAGEAILALPCNHGFCPRCFEACLRRRWAALAAHEVPSSEKEQIPCPSCGKKLLRHDVHTLTGTELEGLSRRARLIEATPVLLPPGSLSMSAAPPTLPTVPPTLAPSFGLSRGVSAGTFSVENTSQEDSKSRPRAQTEPIPPEVVVPDGLEASAADDAAQRAWSPLGSATATPATEPPALVSSPMSAPEPAPEPAGDEAAGQVLTSGRAQPAALRCYPGNPQESGSSLGPAMVGTTANGPVPTFGASDSGTPVLSNAHQALEALRGAIGRASAVAVELGATPSVGSTATSAVVTLEALPTSASVTAFAGVAPALDVPQAPSAPMSPAMAEPLVAAPMLHTMPGTATSTPSPSYTGVATWPGSRHSQQHGSLWGGTGSSLALPVAPAMAPIGSPTAPTSPLLPSPSVSSGMQPVLPTPSLSSSLGSSRQAVSAPPPPVPLRPEAPRPPGGAPTRLGSSTPAGGYRTQHLQVMARLGSQTQRHLPGPRGC</sequence>
<evidence type="ECO:0000256" key="1">
    <source>
        <dbReference type="PROSITE-ProRule" id="PRU00175"/>
    </source>
</evidence>
<feature type="compositionally biased region" description="Low complexity" evidence="2">
    <location>
        <begin position="623"/>
        <end position="637"/>
    </location>
</feature>